<dbReference type="CDD" id="cd05466">
    <property type="entry name" value="PBP2_LTTR_substrate"/>
    <property type="match status" value="1"/>
</dbReference>
<keyword evidence="2" id="KW-0805">Transcription regulation</keyword>
<keyword evidence="4" id="KW-0804">Transcription</keyword>
<gene>
    <name evidence="6" type="ORF">LRA02_25550</name>
</gene>
<keyword evidence="3" id="KW-0238">DNA-binding</keyword>
<dbReference type="PANTHER" id="PTHR30126">
    <property type="entry name" value="HTH-TYPE TRANSCRIPTIONAL REGULATOR"/>
    <property type="match status" value="1"/>
</dbReference>
<dbReference type="RefSeq" id="WP_054749111.1">
    <property type="nucleotide sequence ID" value="NZ_BKAM01000121.1"/>
</dbReference>
<name>A0A512PR65_9LACO</name>
<dbReference type="Pfam" id="PF00126">
    <property type="entry name" value="HTH_1"/>
    <property type="match status" value="1"/>
</dbReference>
<sequence>MNSKLLSFLEEIKAQGNMSKAAQALFVTQPYISRVIKNAEVNFGVKLIDRSSHPIQLTYAGDRLLAYLQEENRLRSNLDREMTHLSQFKYGHLTIASNEVVTNDLYKPILVRFYNKYPNIHAQITRMTSRDAEKRLLSGTLDFFVGHALQSHKVDYQPAARLPLVLVIPKTSKLFVPGQLYSKYEDLDLTKLSGESFIGTPQEDNYQRLVNSYYNDVGITPEYSIEVPDLHLASDLALEHVGAIVTPEPFAGEHRLTDEQKAGINIVKIPTDVLTANFGISYIKNKQTSEPVTDLLEIITEYVDEYTPKR</sequence>
<dbReference type="SUPFAM" id="SSF53850">
    <property type="entry name" value="Periplasmic binding protein-like II"/>
    <property type="match status" value="1"/>
</dbReference>
<evidence type="ECO:0000256" key="3">
    <source>
        <dbReference type="ARBA" id="ARBA00023125"/>
    </source>
</evidence>
<dbReference type="InterPro" id="IPR036390">
    <property type="entry name" value="WH_DNA-bd_sf"/>
</dbReference>
<evidence type="ECO:0000256" key="2">
    <source>
        <dbReference type="ARBA" id="ARBA00023015"/>
    </source>
</evidence>
<dbReference type="Gene3D" id="1.10.10.10">
    <property type="entry name" value="Winged helix-like DNA-binding domain superfamily/Winged helix DNA-binding domain"/>
    <property type="match status" value="1"/>
</dbReference>
<evidence type="ECO:0000259" key="5">
    <source>
        <dbReference type="PROSITE" id="PS50931"/>
    </source>
</evidence>
<dbReference type="STRING" id="1423795.FD12_GL002581"/>
<feature type="domain" description="HTH lysR-type" evidence="5">
    <location>
        <begin position="1"/>
        <end position="58"/>
    </location>
</feature>
<dbReference type="PROSITE" id="PS50931">
    <property type="entry name" value="HTH_LYSR"/>
    <property type="match status" value="1"/>
</dbReference>
<dbReference type="InterPro" id="IPR000847">
    <property type="entry name" value="LysR_HTH_N"/>
</dbReference>
<protein>
    <submittedName>
        <fullName evidence="6">LysR family transcriptional regulator</fullName>
    </submittedName>
</protein>
<dbReference type="InterPro" id="IPR005119">
    <property type="entry name" value="LysR_subst-bd"/>
</dbReference>
<organism evidence="6 7">
    <name type="scientific">Lentilactobacillus rapi</name>
    <dbReference type="NCBI Taxonomy" id="481723"/>
    <lineage>
        <taxon>Bacteria</taxon>
        <taxon>Bacillati</taxon>
        <taxon>Bacillota</taxon>
        <taxon>Bacilli</taxon>
        <taxon>Lactobacillales</taxon>
        <taxon>Lactobacillaceae</taxon>
        <taxon>Lentilactobacillus</taxon>
    </lineage>
</organism>
<comment type="similarity">
    <text evidence="1">Belongs to the LysR transcriptional regulatory family.</text>
</comment>
<accession>A0A512PR65</accession>
<dbReference type="GO" id="GO:0003677">
    <property type="term" value="F:DNA binding"/>
    <property type="evidence" value="ECO:0007669"/>
    <property type="project" value="UniProtKB-KW"/>
</dbReference>
<dbReference type="OrthoDB" id="9803735at2"/>
<dbReference type="AlphaFoldDB" id="A0A512PR65"/>
<proteinExistence type="inferred from homology"/>
<evidence type="ECO:0000313" key="7">
    <source>
        <dbReference type="Proteomes" id="UP000321569"/>
    </source>
</evidence>
<dbReference type="Gene3D" id="3.40.190.290">
    <property type="match status" value="1"/>
</dbReference>
<reference evidence="6 7" key="1">
    <citation type="submission" date="2019-07" db="EMBL/GenBank/DDBJ databases">
        <title>Whole genome shotgun sequence of Lactobacillus rapi NBRC 109618.</title>
        <authorList>
            <person name="Hosoyama A."/>
            <person name="Uohara A."/>
            <person name="Ohji S."/>
            <person name="Ichikawa N."/>
        </authorList>
    </citation>
    <scope>NUCLEOTIDE SEQUENCE [LARGE SCALE GENOMIC DNA]</scope>
    <source>
        <strain evidence="6 7">NBRC 109618</strain>
    </source>
</reference>
<dbReference type="InterPro" id="IPR036388">
    <property type="entry name" value="WH-like_DNA-bd_sf"/>
</dbReference>
<dbReference type="SUPFAM" id="SSF46785">
    <property type="entry name" value="Winged helix' DNA-binding domain"/>
    <property type="match status" value="1"/>
</dbReference>
<evidence type="ECO:0000256" key="4">
    <source>
        <dbReference type="ARBA" id="ARBA00023163"/>
    </source>
</evidence>
<dbReference type="Pfam" id="PF03466">
    <property type="entry name" value="LysR_substrate"/>
    <property type="match status" value="1"/>
</dbReference>
<comment type="caution">
    <text evidence="6">The sequence shown here is derived from an EMBL/GenBank/DDBJ whole genome shotgun (WGS) entry which is preliminary data.</text>
</comment>
<evidence type="ECO:0000313" key="6">
    <source>
        <dbReference type="EMBL" id="GEP73687.1"/>
    </source>
</evidence>
<dbReference type="PANTHER" id="PTHR30126:SF96">
    <property type="entry name" value="TRANSCRIPTIONAL REGULATORY PROTEIN, LYSR FAMILY"/>
    <property type="match status" value="1"/>
</dbReference>
<dbReference type="GO" id="GO:0003700">
    <property type="term" value="F:DNA-binding transcription factor activity"/>
    <property type="evidence" value="ECO:0007669"/>
    <property type="project" value="InterPro"/>
</dbReference>
<dbReference type="Proteomes" id="UP000321569">
    <property type="component" value="Unassembled WGS sequence"/>
</dbReference>
<evidence type="ECO:0000256" key="1">
    <source>
        <dbReference type="ARBA" id="ARBA00009437"/>
    </source>
</evidence>
<dbReference type="EMBL" id="BKAM01000121">
    <property type="protein sequence ID" value="GEP73687.1"/>
    <property type="molecule type" value="Genomic_DNA"/>
</dbReference>